<protein>
    <submittedName>
        <fullName evidence="2">Uncharacterized protein</fullName>
    </submittedName>
</protein>
<keyword evidence="1" id="KW-0175">Coiled coil</keyword>
<accession>A0A149PNF2</accession>
<comment type="caution">
    <text evidence="2">The sequence shown here is derived from an EMBL/GenBank/DDBJ whole genome shotgun (WGS) entry which is preliminary data.</text>
</comment>
<dbReference type="EMBL" id="LRBG01000022">
    <property type="protein sequence ID" value="KXU86524.1"/>
    <property type="molecule type" value="Genomic_DNA"/>
</dbReference>
<dbReference type="Proteomes" id="UP000075613">
    <property type="component" value="Unassembled WGS sequence"/>
</dbReference>
<keyword evidence="3" id="KW-1185">Reference proteome</keyword>
<proteinExistence type="predicted"/>
<name>A0A149PNF2_9BURK</name>
<evidence type="ECO:0000256" key="1">
    <source>
        <dbReference type="SAM" id="Coils"/>
    </source>
</evidence>
<evidence type="ECO:0000313" key="2">
    <source>
        <dbReference type="EMBL" id="KXU86524.1"/>
    </source>
</evidence>
<feature type="coiled-coil region" evidence="1">
    <location>
        <begin position="42"/>
        <end position="69"/>
    </location>
</feature>
<organism evidence="2 3">
    <name type="scientific">Paraburkholderia monticola</name>
    <dbReference type="NCBI Taxonomy" id="1399968"/>
    <lineage>
        <taxon>Bacteria</taxon>
        <taxon>Pseudomonadati</taxon>
        <taxon>Pseudomonadota</taxon>
        <taxon>Betaproteobacteria</taxon>
        <taxon>Burkholderiales</taxon>
        <taxon>Burkholderiaceae</taxon>
        <taxon>Paraburkholderia</taxon>
    </lineage>
</organism>
<reference evidence="2 3" key="1">
    <citation type="journal article" date="2015" name="Int. J. Syst. Evol. Microbiol.">
        <title>Burkholderia monticola sp. nov., isolated from mountain soil.</title>
        <authorList>
            <person name="Baek I."/>
            <person name="Seo B."/>
            <person name="Lee I."/>
            <person name="Yi H."/>
            <person name="Chun J."/>
        </authorList>
    </citation>
    <scope>NUCLEOTIDE SEQUENCE [LARGE SCALE GENOMIC DNA]</scope>
    <source>
        <strain evidence="2 3">JC2948</strain>
    </source>
</reference>
<sequence length="162" mass="18015">MAAKKLEQFALPISTDAAQARLRELSCAILEARPLVEQLTRLMAAKDVLRAAEAEAAFLNDNLEGIRRADFERQVDEYEITAIENTVSGDATHNRAGFPTYNVHGLYKGAPFTAPLANQSRVLLAAVARRPELIPFDVLRRADTPLDALLRNVRDVNRGYRD</sequence>
<evidence type="ECO:0000313" key="3">
    <source>
        <dbReference type="Proteomes" id="UP000075613"/>
    </source>
</evidence>
<dbReference type="AlphaFoldDB" id="A0A149PNF2"/>
<dbReference type="RefSeq" id="WP_062129812.1">
    <property type="nucleotide sequence ID" value="NZ_LRBG01000022.1"/>
</dbReference>
<gene>
    <name evidence="2" type="ORF">CI15_18990</name>
</gene>
<dbReference type="STRING" id="1399968.CI15_18990"/>